<proteinExistence type="predicted"/>
<organism evidence="1 2">
    <name type="scientific">Trametes sanguinea</name>
    <dbReference type="NCBI Taxonomy" id="158606"/>
    <lineage>
        <taxon>Eukaryota</taxon>
        <taxon>Fungi</taxon>
        <taxon>Dikarya</taxon>
        <taxon>Basidiomycota</taxon>
        <taxon>Agaricomycotina</taxon>
        <taxon>Agaricomycetes</taxon>
        <taxon>Polyporales</taxon>
        <taxon>Polyporaceae</taxon>
        <taxon>Trametes</taxon>
    </lineage>
</organism>
<reference evidence="1" key="1">
    <citation type="submission" date="2022-08" db="EMBL/GenBank/DDBJ databases">
        <title>Genome Sequence of Pycnoporus sanguineus.</title>
        <authorList>
            <person name="Buettner E."/>
        </authorList>
    </citation>
    <scope>NUCLEOTIDE SEQUENCE</scope>
    <source>
        <strain evidence="1">CG-C14</strain>
    </source>
</reference>
<gene>
    <name evidence="1" type="ORF">NUW54_g4517</name>
</gene>
<dbReference type="Proteomes" id="UP001144978">
    <property type="component" value="Unassembled WGS sequence"/>
</dbReference>
<evidence type="ECO:0000313" key="2">
    <source>
        <dbReference type="Proteomes" id="UP001144978"/>
    </source>
</evidence>
<name>A0ACC1Q173_9APHY</name>
<dbReference type="EMBL" id="JANSHE010001041">
    <property type="protein sequence ID" value="KAJ3005049.1"/>
    <property type="molecule type" value="Genomic_DNA"/>
</dbReference>
<protein>
    <submittedName>
        <fullName evidence="1">Uncharacterized protein</fullName>
    </submittedName>
</protein>
<sequence>MPKLNPNPPEFKPTGRYMQERKEAMDRAHGDNFLWPEEKKLLHDFMRMHNEAFAWNDSERGCFKPEFFPPSCCCNPNAL</sequence>
<accession>A0ACC1Q173</accession>
<evidence type="ECO:0000313" key="1">
    <source>
        <dbReference type="EMBL" id="KAJ3005049.1"/>
    </source>
</evidence>
<comment type="caution">
    <text evidence="1">The sequence shown here is derived from an EMBL/GenBank/DDBJ whole genome shotgun (WGS) entry which is preliminary data.</text>
</comment>
<keyword evidence="2" id="KW-1185">Reference proteome</keyword>